<protein>
    <submittedName>
        <fullName evidence="4">(African queen) hypothetical protein</fullName>
    </submittedName>
</protein>
<dbReference type="PROSITE" id="PS51029">
    <property type="entry name" value="MADF"/>
    <property type="match status" value="1"/>
</dbReference>
<accession>A0A8J2VTT9</accession>
<proteinExistence type="predicted"/>
<evidence type="ECO:0000259" key="3">
    <source>
        <dbReference type="PROSITE" id="PS51031"/>
    </source>
</evidence>
<dbReference type="PANTHER" id="PTHR12243:SF67">
    <property type="entry name" value="COREPRESSOR OF PANGOLIN, ISOFORM A-RELATED"/>
    <property type="match status" value="1"/>
</dbReference>
<dbReference type="AlphaFoldDB" id="A0A8J2VTT9"/>
<evidence type="ECO:0000259" key="2">
    <source>
        <dbReference type="PROSITE" id="PS51029"/>
    </source>
</evidence>
<dbReference type="InterPro" id="IPR004210">
    <property type="entry name" value="BESS_motif"/>
</dbReference>
<feature type="domain" description="BESS" evidence="3">
    <location>
        <begin position="160"/>
        <end position="199"/>
    </location>
</feature>
<organism evidence="4 5">
    <name type="scientific">Danaus chrysippus</name>
    <name type="common">African queen</name>
    <dbReference type="NCBI Taxonomy" id="151541"/>
    <lineage>
        <taxon>Eukaryota</taxon>
        <taxon>Metazoa</taxon>
        <taxon>Ecdysozoa</taxon>
        <taxon>Arthropoda</taxon>
        <taxon>Hexapoda</taxon>
        <taxon>Insecta</taxon>
        <taxon>Pterygota</taxon>
        <taxon>Neoptera</taxon>
        <taxon>Endopterygota</taxon>
        <taxon>Lepidoptera</taxon>
        <taxon>Glossata</taxon>
        <taxon>Ditrysia</taxon>
        <taxon>Papilionoidea</taxon>
        <taxon>Nymphalidae</taxon>
        <taxon>Danainae</taxon>
        <taxon>Danaini</taxon>
        <taxon>Danaina</taxon>
        <taxon>Danaus</taxon>
        <taxon>Anosia</taxon>
    </lineage>
</organism>
<gene>
    <name evidence="4" type="ORF">DCHRY22_LOCUS6261</name>
</gene>
<dbReference type="GO" id="GO:0005667">
    <property type="term" value="C:transcription regulator complex"/>
    <property type="evidence" value="ECO:0007669"/>
    <property type="project" value="TreeGrafter"/>
</dbReference>
<dbReference type="Proteomes" id="UP000789524">
    <property type="component" value="Unassembled WGS sequence"/>
</dbReference>
<dbReference type="GO" id="GO:0003677">
    <property type="term" value="F:DNA binding"/>
    <property type="evidence" value="ECO:0007669"/>
    <property type="project" value="InterPro"/>
</dbReference>
<keyword evidence="1" id="KW-0539">Nucleus</keyword>
<evidence type="ECO:0000256" key="1">
    <source>
        <dbReference type="PROSITE-ProRule" id="PRU00371"/>
    </source>
</evidence>
<dbReference type="GO" id="GO:0006357">
    <property type="term" value="P:regulation of transcription by RNA polymerase II"/>
    <property type="evidence" value="ECO:0007669"/>
    <property type="project" value="TreeGrafter"/>
</dbReference>
<dbReference type="OrthoDB" id="6616165at2759"/>
<dbReference type="InterPro" id="IPR039353">
    <property type="entry name" value="TF_Adf1"/>
</dbReference>
<dbReference type="PANTHER" id="PTHR12243">
    <property type="entry name" value="MADF DOMAIN TRANSCRIPTION FACTOR"/>
    <property type="match status" value="1"/>
</dbReference>
<comment type="caution">
    <text evidence="4">The sequence shown here is derived from an EMBL/GenBank/DDBJ whole genome shotgun (WGS) entry which is preliminary data.</text>
</comment>
<dbReference type="GO" id="GO:0005634">
    <property type="term" value="C:nucleus"/>
    <property type="evidence" value="ECO:0007669"/>
    <property type="project" value="UniProtKB-SubCell"/>
</dbReference>
<dbReference type="Pfam" id="PF10545">
    <property type="entry name" value="MADF_DNA_bdg"/>
    <property type="match status" value="1"/>
</dbReference>
<dbReference type="InterPro" id="IPR006578">
    <property type="entry name" value="MADF-dom"/>
</dbReference>
<evidence type="ECO:0000313" key="4">
    <source>
        <dbReference type="EMBL" id="CAG9565416.1"/>
    </source>
</evidence>
<evidence type="ECO:0000313" key="5">
    <source>
        <dbReference type="Proteomes" id="UP000789524"/>
    </source>
</evidence>
<comment type="subcellular location">
    <subcellularLocation>
        <location evidence="1">Nucleus</location>
    </subcellularLocation>
</comment>
<reference evidence="4" key="1">
    <citation type="submission" date="2021-09" db="EMBL/GenBank/DDBJ databases">
        <authorList>
            <person name="Martin H S."/>
        </authorList>
    </citation>
    <scope>NUCLEOTIDE SEQUENCE</scope>
</reference>
<keyword evidence="5" id="KW-1185">Reference proteome</keyword>
<dbReference type="SMART" id="SM00595">
    <property type="entry name" value="MADF"/>
    <property type="match status" value="1"/>
</dbReference>
<sequence length="205" mass="24326">MSNFDTRKLINEIKKRPSIWDTSSIENTNKELKKQDWNEIVAIFGGDDISASDRHLLRLTLQKRWKNIRTSFARELKRQKNYGSGANRKSEYVYYKQLRFLSNVMNIAEKEVDEEPEYVYYDVDVEFNQTTDGSKYEKRIENKFKRKMIDDEDTIDNNEDNEDRLFLLSLHETLRRIPKSKKTAVKIKLLSVINEAMIDEVSDLS</sequence>
<dbReference type="EMBL" id="CAKASE010000053">
    <property type="protein sequence ID" value="CAG9565416.1"/>
    <property type="molecule type" value="Genomic_DNA"/>
</dbReference>
<dbReference type="PROSITE" id="PS51031">
    <property type="entry name" value="BESS"/>
    <property type="match status" value="1"/>
</dbReference>
<feature type="domain" description="MADF" evidence="2">
    <location>
        <begin position="8"/>
        <end position="106"/>
    </location>
</feature>
<name>A0A8J2VTT9_9NEOP</name>
<dbReference type="Pfam" id="PF02944">
    <property type="entry name" value="BESS"/>
    <property type="match status" value="1"/>
</dbReference>